<protein>
    <recommendedName>
        <fullName evidence="3">DUF1837 domain-containing protein</fullName>
    </recommendedName>
</protein>
<keyword evidence="2" id="KW-1185">Reference proteome</keyword>
<evidence type="ECO:0000313" key="1">
    <source>
        <dbReference type="EMBL" id="TYB71972.1"/>
    </source>
</evidence>
<dbReference type="AlphaFoldDB" id="A0A5D0QS43"/>
<dbReference type="Proteomes" id="UP000324358">
    <property type="component" value="Unassembled WGS sequence"/>
</dbReference>
<proteinExistence type="predicted"/>
<name>A0A5D0QS43_9FLAO</name>
<evidence type="ECO:0008006" key="3">
    <source>
        <dbReference type="Google" id="ProtNLM"/>
    </source>
</evidence>
<sequence>MIGYKILDQIKIKKHISFIRIEPTDIKLTLSEIFKSLSNLAWISQFDQDYVKAGFQTRAEDTVKYISENIISKNDDEITKDTGELVVSELSRLTIVNELKYLDIPLAELIKIKDIGNHGFDFYTKNKENVLLFGEAKYNSSQNAYGRSFEQIARFEREKRDASDIIDIDRFCCEPSKENHAKGLKGFVASFSCKSTTTEKIINSIKKNTDFITLDRFEELVLVAVNL</sequence>
<dbReference type="EMBL" id="VSKL01000005">
    <property type="protein sequence ID" value="TYB71972.1"/>
    <property type="molecule type" value="Genomic_DNA"/>
</dbReference>
<organism evidence="1 2">
    <name type="scientific">Bizionia algoritergicola</name>
    <dbReference type="NCBI Taxonomy" id="291187"/>
    <lineage>
        <taxon>Bacteria</taxon>
        <taxon>Pseudomonadati</taxon>
        <taxon>Bacteroidota</taxon>
        <taxon>Flavobacteriia</taxon>
        <taxon>Flavobacteriales</taxon>
        <taxon>Flavobacteriaceae</taxon>
        <taxon>Bizionia</taxon>
    </lineage>
</organism>
<comment type="caution">
    <text evidence="1">The sequence shown here is derived from an EMBL/GenBank/DDBJ whole genome shotgun (WGS) entry which is preliminary data.</text>
</comment>
<dbReference type="OrthoDB" id="7000645at2"/>
<dbReference type="RefSeq" id="WP_148367481.1">
    <property type="nucleotide sequence ID" value="NZ_VSKL01000005.1"/>
</dbReference>
<gene>
    <name evidence="1" type="ORF">ES675_12455</name>
</gene>
<evidence type="ECO:0000313" key="2">
    <source>
        <dbReference type="Proteomes" id="UP000324358"/>
    </source>
</evidence>
<accession>A0A5D0QS43</accession>
<reference evidence="1 2" key="1">
    <citation type="submission" date="2019-08" db="EMBL/GenBank/DDBJ databases">
        <title>Genomes of Antarctic Bizionia species.</title>
        <authorList>
            <person name="Bowman J.P."/>
        </authorList>
    </citation>
    <scope>NUCLEOTIDE SEQUENCE [LARGE SCALE GENOMIC DNA]</scope>
    <source>
        <strain evidence="1 2">APA-1</strain>
    </source>
</reference>